<reference evidence="2 3" key="1">
    <citation type="journal article" date="2016" name="Mol. Biol. Evol.">
        <title>Comparative Genomics of Early-Diverging Mushroom-Forming Fungi Provides Insights into the Origins of Lignocellulose Decay Capabilities.</title>
        <authorList>
            <person name="Nagy L.G."/>
            <person name="Riley R."/>
            <person name="Tritt A."/>
            <person name="Adam C."/>
            <person name="Daum C."/>
            <person name="Floudas D."/>
            <person name="Sun H."/>
            <person name="Yadav J.S."/>
            <person name="Pangilinan J."/>
            <person name="Larsson K.H."/>
            <person name="Matsuura K."/>
            <person name="Barry K."/>
            <person name="Labutti K."/>
            <person name="Kuo R."/>
            <person name="Ohm R.A."/>
            <person name="Bhattacharya S.S."/>
            <person name="Shirouzu T."/>
            <person name="Yoshinaga Y."/>
            <person name="Martin F.M."/>
            <person name="Grigoriev I.V."/>
            <person name="Hibbett D.S."/>
        </authorList>
    </citation>
    <scope>NUCLEOTIDE SEQUENCE [LARGE SCALE GENOMIC DNA]</scope>
    <source>
        <strain evidence="2 3">HHB12029</strain>
    </source>
</reference>
<feature type="region of interest" description="Disordered" evidence="1">
    <location>
        <begin position="1"/>
        <end position="96"/>
    </location>
</feature>
<organism evidence="2 3">
    <name type="scientific">Exidia glandulosa HHB12029</name>
    <dbReference type="NCBI Taxonomy" id="1314781"/>
    <lineage>
        <taxon>Eukaryota</taxon>
        <taxon>Fungi</taxon>
        <taxon>Dikarya</taxon>
        <taxon>Basidiomycota</taxon>
        <taxon>Agaricomycotina</taxon>
        <taxon>Agaricomycetes</taxon>
        <taxon>Auriculariales</taxon>
        <taxon>Exidiaceae</taxon>
        <taxon>Exidia</taxon>
    </lineage>
</organism>
<accession>A0A165MFF9</accession>
<evidence type="ECO:0000313" key="3">
    <source>
        <dbReference type="Proteomes" id="UP000077266"/>
    </source>
</evidence>
<dbReference type="InterPro" id="IPR046521">
    <property type="entry name" value="DUF6698"/>
</dbReference>
<name>A0A165MFF9_EXIGL</name>
<feature type="compositionally biased region" description="Polar residues" evidence="1">
    <location>
        <begin position="32"/>
        <end position="63"/>
    </location>
</feature>
<feature type="compositionally biased region" description="Polar residues" evidence="1">
    <location>
        <begin position="87"/>
        <end position="96"/>
    </location>
</feature>
<evidence type="ECO:0000313" key="2">
    <source>
        <dbReference type="EMBL" id="KZV99191.1"/>
    </source>
</evidence>
<protein>
    <submittedName>
        <fullName evidence="2">Uncharacterized protein</fullName>
    </submittedName>
</protein>
<dbReference type="AlphaFoldDB" id="A0A165MFF9"/>
<dbReference type="OrthoDB" id="2662502at2759"/>
<keyword evidence="3" id="KW-1185">Reference proteome</keyword>
<gene>
    <name evidence="2" type="ORF">EXIGLDRAFT_762957</name>
</gene>
<evidence type="ECO:0000256" key="1">
    <source>
        <dbReference type="SAM" id="MobiDB-lite"/>
    </source>
</evidence>
<sequence>MSQHSNNPNPRRRAAGTQPGPAGSASKRPRLTATSTPSPAARNSASTPTQVLPRSSSPAATQDNLDDTNLEQRTVFPPPTLALSTGPARTSCTKRNPINRGARHFGRVVNAFVRISLVIQTGVWLKNCEENGDDPELSVEEEQLHNDFLALERLIPDFWGAHTYYGVPGLSAKIVEALTNGRGKDAKKAKDIIERDPWTPSLANQPKSARGFAHLEVAKIICPPYDADSILTASVRQEYVNRLRPMDAEIYPPFLYFADKIYEGNVWRGLLKGFRVVRMGKLVLTGPRSLLPVPHISPKCNALVNNMTEMMLPAICYAATMTYWSLTGDPEFTPAGNPGSFQYKRFYDSLLVMLRRQSDRRQRSLLTWWTTQIFGDIQFHAAHAALPANAVRTTALIDQQGEQDDDDLLA</sequence>
<dbReference type="Proteomes" id="UP000077266">
    <property type="component" value="Unassembled WGS sequence"/>
</dbReference>
<dbReference type="EMBL" id="KV425912">
    <property type="protein sequence ID" value="KZV99191.1"/>
    <property type="molecule type" value="Genomic_DNA"/>
</dbReference>
<dbReference type="STRING" id="1314781.A0A165MFF9"/>
<dbReference type="Pfam" id="PF20414">
    <property type="entry name" value="DUF6698"/>
    <property type="match status" value="1"/>
</dbReference>
<proteinExistence type="predicted"/>
<dbReference type="InParanoid" id="A0A165MFF9"/>